<comment type="caution">
    <text evidence="1">The sequence shown here is derived from an EMBL/GenBank/DDBJ whole genome shotgun (WGS) entry which is preliminary data.</text>
</comment>
<dbReference type="EMBL" id="CM042885">
    <property type="protein sequence ID" value="KAI4366657.1"/>
    <property type="molecule type" value="Genomic_DNA"/>
</dbReference>
<accession>A0ACB9QLA5</accession>
<proteinExistence type="predicted"/>
<keyword evidence="2" id="KW-1185">Reference proteome</keyword>
<evidence type="ECO:0000313" key="2">
    <source>
        <dbReference type="Proteomes" id="UP001057402"/>
    </source>
</evidence>
<organism evidence="1 2">
    <name type="scientific">Melastoma candidum</name>
    <dbReference type="NCBI Taxonomy" id="119954"/>
    <lineage>
        <taxon>Eukaryota</taxon>
        <taxon>Viridiplantae</taxon>
        <taxon>Streptophyta</taxon>
        <taxon>Embryophyta</taxon>
        <taxon>Tracheophyta</taxon>
        <taxon>Spermatophyta</taxon>
        <taxon>Magnoliopsida</taxon>
        <taxon>eudicotyledons</taxon>
        <taxon>Gunneridae</taxon>
        <taxon>Pentapetalae</taxon>
        <taxon>rosids</taxon>
        <taxon>malvids</taxon>
        <taxon>Myrtales</taxon>
        <taxon>Melastomataceae</taxon>
        <taxon>Melastomatoideae</taxon>
        <taxon>Melastomateae</taxon>
        <taxon>Melastoma</taxon>
    </lineage>
</organism>
<dbReference type="Proteomes" id="UP001057402">
    <property type="component" value="Chromosome 6"/>
</dbReference>
<sequence length="113" mass="12483">MHRPKIEEMQLLGLSAMTASEVSARESTTLSLSSAVAVPLSIRIPLPGLGESNGPDLCPGWHWTSSHILPDEPCLRNETEDLCNVVVIDLKKKCFAQCSPCRSAPFYPCFLWR</sequence>
<reference evidence="2" key="1">
    <citation type="journal article" date="2023" name="Front. Plant Sci.">
        <title>Chromosomal-level genome assembly of Melastoma candidum provides insights into trichome evolution.</title>
        <authorList>
            <person name="Zhong Y."/>
            <person name="Wu W."/>
            <person name="Sun C."/>
            <person name="Zou P."/>
            <person name="Liu Y."/>
            <person name="Dai S."/>
            <person name="Zhou R."/>
        </authorList>
    </citation>
    <scope>NUCLEOTIDE SEQUENCE [LARGE SCALE GENOMIC DNA]</scope>
</reference>
<evidence type="ECO:0000313" key="1">
    <source>
        <dbReference type="EMBL" id="KAI4366657.1"/>
    </source>
</evidence>
<gene>
    <name evidence="1" type="ORF">MLD38_022505</name>
</gene>
<name>A0ACB9QLA5_9MYRT</name>
<protein>
    <submittedName>
        <fullName evidence="1">Uncharacterized protein</fullName>
    </submittedName>
</protein>